<organism evidence="1 2">
    <name type="scientific">Acidisarcina polymorpha</name>
    <dbReference type="NCBI Taxonomy" id="2211140"/>
    <lineage>
        <taxon>Bacteria</taxon>
        <taxon>Pseudomonadati</taxon>
        <taxon>Acidobacteriota</taxon>
        <taxon>Terriglobia</taxon>
        <taxon>Terriglobales</taxon>
        <taxon>Acidobacteriaceae</taxon>
        <taxon>Acidisarcina</taxon>
    </lineage>
</organism>
<keyword evidence="2" id="KW-1185">Reference proteome</keyword>
<name>A0A2Z5G6D7_9BACT</name>
<dbReference type="AlphaFoldDB" id="A0A2Z5G6D7"/>
<evidence type="ECO:0000313" key="1">
    <source>
        <dbReference type="EMBL" id="AXC14802.1"/>
    </source>
</evidence>
<evidence type="ECO:0000313" key="2">
    <source>
        <dbReference type="Proteomes" id="UP000253606"/>
    </source>
</evidence>
<sequence length="69" mass="7934">MQSGPYFLYMGTVTANRFVELITGYAKFRGPVGDVGCHLWVYLFRIMRTLDVFLVECVGRVRLRGIVML</sequence>
<proteinExistence type="predicted"/>
<dbReference type="Proteomes" id="UP000253606">
    <property type="component" value="Chromosome"/>
</dbReference>
<dbReference type="EMBL" id="CP030840">
    <property type="protein sequence ID" value="AXC14802.1"/>
    <property type="molecule type" value="Genomic_DNA"/>
</dbReference>
<protein>
    <submittedName>
        <fullName evidence="1">Uncharacterized protein</fullName>
    </submittedName>
</protein>
<gene>
    <name evidence="1" type="ORF">ACPOL_5554</name>
</gene>
<dbReference type="KEGG" id="abas:ACPOL_5554"/>
<accession>A0A2Z5G6D7</accession>
<reference evidence="1 2" key="1">
    <citation type="journal article" date="2018" name="Front. Microbiol.">
        <title>Hydrolytic Capabilities as a Key to Environmental Success: Chitinolytic and Cellulolytic Acidobacteria From Acidic Sub-arctic Soils and Boreal Peatlands.</title>
        <authorList>
            <person name="Belova S.E."/>
            <person name="Ravin N.V."/>
            <person name="Pankratov T.A."/>
            <person name="Rakitin A.L."/>
            <person name="Ivanova A.A."/>
            <person name="Beletsky A.V."/>
            <person name="Mardanov A.V."/>
            <person name="Sinninghe Damste J.S."/>
            <person name="Dedysh S.N."/>
        </authorList>
    </citation>
    <scope>NUCLEOTIDE SEQUENCE [LARGE SCALE GENOMIC DNA]</scope>
    <source>
        <strain evidence="1 2">SBC82</strain>
    </source>
</reference>